<dbReference type="InterPro" id="IPR044810">
    <property type="entry name" value="WRKY_plant"/>
</dbReference>
<dbReference type="InterPro" id="IPR003657">
    <property type="entry name" value="WRKY_dom"/>
</dbReference>
<dbReference type="PANTHER" id="PTHR31221">
    <property type="entry name" value="WRKY TRANSCRIPTION FACTOR PROTEIN 1-RELATED"/>
    <property type="match status" value="1"/>
</dbReference>
<dbReference type="Gene3D" id="2.20.25.80">
    <property type="entry name" value="WRKY domain"/>
    <property type="match status" value="2"/>
</dbReference>
<dbReference type="SMR" id="A0A2C9UCC1"/>
<dbReference type="GO" id="GO:0000976">
    <property type="term" value="F:transcription cis-regulatory region binding"/>
    <property type="evidence" value="ECO:0000318"/>
    <property type="project" value="GO_Central"/>
</dbReference>
<keyword evidence="4" id="KW-0238">DNA-binding</keyword>
<dbReference type="AlphaFoldDB" id="A0A2C9UCC1"/>
<evidence type="ECO:0000256" key="1">
    <source>
        <dbReference type="ARBA" id="ARBA00004123"/>
    </source>
</evidence>
<evidence type="ECO:0000256" key="4">
    <source>
        <dbReference type="ARBA" id="ARBA00023125"/>
    </source>
</evidence>
<feature type="domain" description="WRKY" evidence="8">
    <location>
        <begin position="114"/>
        <end position="179"/>
    </location>
</feature>
<dbReference type="Proteomes" id="UP000091857">
    <property type="component" value="Chromosome 16"/>
</dbReference>
<accession>A0A2C9UCC1</accession>
<dbReference type="GO" id="GO:0006355">
    <property type="term" value="P:regulation of DNA-templated transcription"/>
    <property type="evidence" value="ECO:0000318"/>
    <property type="project" value="GO_Central"/>
</dbReference>
<evidence type="ECO:0000313" key="10">
    <source>
        <dbReference type="Proteomes" id="UP000091857"/>
    </source>
</evidence>
<dbReference type="GO" id="GO:0003700">
    <property type="term" value="F:DNA-binding transcription factor activity"/>
    <property type="evidence" value="ECO:0000318"/>
    <property type="project" value="GO_Central"/>
</dbReference>
<evidence type="ECO:0000256" key="2">
    <source>
        <dbReference type="ARBA" id="ARBA00022737"/>
    </source>
</evidence>
<keyword evidence="3" id="KW-0805">Transcription regulation</keyword>
<name>A0A2C9UCC1_MANES</name>
<proteinExistence type="predicted"/>
<comment type="caution">
    <text evidence="9">The sequence shown here is derived from an EMBL/GenBank/DDBJ whole genome shotgun (WGS) entry which is preliminary data.</text>
</comment>
<organism evidence="9 10">
    <name type="scientific">Manihot esculenta</name>
    <name type="common">Cassava</name>
    <name type="synonym">Jatropha manihot</name>
    <dbReference type="NCBI Taxonomy" id="3983"/>
    <lineage>
        <taxon>Eukaryota</taxon>
        <taxon>Viridiplantae</taxon>
        <taxon>Streptophyta</taxon>
        <taxon>Embryophyta</taxon>
        <taxon>Tracheophyta</taxon>
        <taxon>Spermatophyta</taxon>
        <taxon>Magnoliopsida</taxon>
        <taxon>eudicotyledons</taxon>
        <taxon>Gunneridae</taxon>
        <taxon>Pentapetalae</taxon>
        <taxon>rosids</taxon>
        <taxon>fabids</taxon>
        <taxon>Malpighiales</taxon>
        <taxon>Euphorbiaceae</taxon>
        <taxon>Crotonoideae</taxon>
        <taxon>Manihoteae</taxon>
        <taxon>Manihot</taxon>
    </lineage>
</organism>
<reference evidence="10" key="1">
    <citation type="journal article" date="2016" name="Nat. Biotechnol.">
        <title>Sequencing wild and cultivated cassava and related species reveals extensive interspecific hybridization and genetic diversity.</title>
        <authorList>
            <person name="Bredeson J.V."/>
            <person name="Lyons J.B."/>
            <person name="Prochnik S.E."/>
            <person name="Wu G.A."/>
            <person name="Ha C.M."/>
            <person name="Edsinger-Gonzales E."/>
            <person name="Grimwood J."/>
            <person name="Schmutz J."/>
            <person name="Rabbi I.Y."/>
            <person name="Egesi C."/>
            <person name="Nauluvula P."/>
            <person name="Lebot V."/>
            <person name="Ndunguru J."/>
            <person name="Mkamilo G."/>
            <person name="Bart R.S."/>
            <person name="Setter T.L."/>
            <person name="Gleadow R.M."/>
            <person name="Kulakow P."/>
            <person name="Ferguson M.E."/>
            <person name="Rounsley S."/>
            <person name="Rokhsar D.S."/>
        </authorList>
    </citation>
    <scope>NUCLEOTIDE SEQUENCE [LARGE SCALE GENOMIC DNA]</scope>
    <source>
        <strain evidence="10">cv. AM560-2</strain>
    </source>
</reference>
<dbReference type="EMBL" id="CM004402">
    <property type="protein sequence ID" value="OAY27486.1"/>
    <property type="molecule type" value="Genomic_DNA"/>
</dbReference>
<dbReference type="PROSITE" id="PS50811">
    <property type="entry name" value="WRKY"/>
    <property type="match status" value="2"/>
</dbReference>
<dbReference type="PANTHER" id="PTHR31221:SF322">
    <property type="entry name" value="WRKY TRANSCRIPTION FACTOR 3-RELATED"/>
    <property type="match status" value="1"/>
</dbReference>
<feature type="domain" description="WRKY" evidence="8">
    <location>
        <begin position="315"/>
        <end position="380"/>
    </location>
</feature>
<dbReference type="Gramene" id="Manes.16G129500.1.v8.1">
    <property type="protein sequence ID" value="Manes.16G129500.1.v8.1.CDS"/>
    <property type="gene ID" value="Manes.16G129500.v8.1"/>
</dbReference>
<dbReference type="InterPro" id="IPR036576">
    <property type="entry name" value="WRKY_dom_sf"/>
</dbReference>
<evidence type="ECO:0000256" key="7">
    <source>
        <dbReference type="SAM" id="MobiDB-lite"/>
    </source>
</evidence>
<feature type="region of interest" description="Disordered" evidence="7">
    <location>
        <begin position="375"/>
        <end position="406"/>
    </location>
</feature>
<sequence length="458" mass="49780">MADSEGKRESCALYSNASVCDPPSFSKLLKRVLSNNSSAFRSQISPQENVVSKKPIVDGAKLELQAECANDSNNVSPLAPPATTMQHSTPAIPTSGLILDQQKAEHNASLSHIVTETPASDGYSWRKYGQKQVKSSNSSRSYYRCARSNCHAKKKVQRCDHSRRIIDIIYIGHHNHDISQSKCNVSSGSVPSANIASGHHIVDSIQIVAGADVSICWEDIRQSSVHIADSEQQSSSSSSGDIRIKVEKQNGNELDTKKFSVSSGAEQQKNSSCVIADAEVQEKHGAEPRLKKRSAYSAPLLEANKETKIVVHAAADGGISSDGYRWRKYGQKMVKGNSYLRSYYRCTSAGCPARKHVERATDDATTTTLAYEGKHDHDVPVPKKQKGSESLGRISSNATVNGPQCQKTKSLSSERISAKCSVDREGDLMDEKVLELGGEKALESAQTLLSIGFELRPC</sequence>
<evidence type="ECO:0000259" key="8">
    <source>
        <dbReference type="PROSITE" id="PS50811"/>
    </source>
</evidence>
<keyword evidence="6" id="KW-0539">Nucleus</keyword>
<dbReference type="GO" id="GO:0005634">
    <property type="term" value="C:nucleus"/>
    <property type="evidence" value="ECO:0000318"/>
    <property type="project" value="GO_Central"/>
</dbReference>
<dbReference type="SMART" id="SM00774">
    <property type="entry name" value="WRKY"/>
    <property type="match status" value="2"/>
</dbReference>
<comment type="subcellular location">
    <subcellularLocation>
        <location evidence="1">Nucleus</location>
    </subcellularLocation>
</comment>
<evidence type="ECO:0000256" key="5">
    <source>
        <dbReference type="ARBA" id="ARBA00023163"/>
    </source>
</evidence>
<keyword evidence="5" id="KW-0804">Transcription</keyword>
<evidence type="ECO:0000313" key="9">
    <source>
        <dbReference type="EMBL" id="OAY27486.1"/>
    </source>
</evidence>
<dbReference type="SUPFAM" id="SSF118290">
    <property type="entry name" value="WRKY DNA-binding domain"/>
    <property type="match status" value="2"/>
</dbReference>
<evidence type="ECO:0000256" key="3">
    <source>
        <dbReference type="ARBA" id="ARBA00023015"/>
    </source>
</evidence>
<evidence type="ECO:0000256" key="6">
    <source>
        <dbReference type="ARBA" id="ARBA00023242"/>
    </source>
</evidence>
<keyword evidence="2" id="KW-0677">Repeat</keyword>
<keyword evidence="10" id="KW-1185">Reference proteome</keyword>
<protein>
    <recommendedName>
        <fullName evidence="8">WRKY domain-containing protein</fullName>
    </recommendedName>
</protein>
<feature type="compositionally biased region" description="Polar residues" evidence="7">
    <location>
        <begin position="393"/>
        <end position="406"/>
    </location>
</feature>
<dbReference type="FunFam" id="2.20.25.80:FF:000006">
    <property type="entry name" value="WRKY transcription factor"/>
    <property type="match status" value="1"/>
</dbReference>
<dbReference type="OrthoDB" id="764896at2759"/>
<dbReference type="Pfam" id="PF03106">
    <property type="entry name" value="WRKY"/>
    <property type="match status" value="2"/>
</dbReference>
<gene>
    <name evidence="9" type="ORF">MANES_16G129500v8</name>
</gene>